<dbReference type="NCBIfam" id="TIGR00707">
    <property type="entry name" value="argD"/>
    <property type="match status" value="1"/>
</dbReference>
<dbReference type="PROSITE" id="PS00600">
    <property type="entry name" value="AA_TRANSFER_CLASS_3"/>
    <property type="match status" value="1"/>
</dbReference>
<dbReference type="Gene3D" id="3.40.640.10">
    <property type="entry name" value="Type I PLP-dependent aspartate aminotransferase-like (Major domain)"/>
    <property type="match status" value="1"/>
</dbReference>
<keyword evidence="3 5" id="KW-0808">Transferase</keyword>
<keyword evidence="5" id="KW-0055">Arginine biosynthesis</keyword>
<dbReference type="CDD" id="cd00610">
    <property type="entry name" value="OAT_like"/>
    <property type="match status" value="1"/>
</dbReference>
<dbReference type="PANTHER" id="PTHR11986:SF79">
    <property type="entry name" value="ACETYLORNITHINE AMINOTRANSFERASE, MITOCHONDRIAL"/>
    <property type="match status" value="1"/>
</dbReference>
<dbReference type="InterPro" id="IPR015424">
    <property type="entry name" value="PyrdxlP-dep_Trfase"/>
</dbReference>
<dbReference type="InterPro" id="IPR004636">
    <property type="entry name" value="AcOrn/SuccOrn_fam"/>
</dbReference>
<reference evidence="6 7" key="1">
    <citation type="journal article" date="2019" name="Nat. Microbiol.">
        <title>Wide diversity of methane and short-chain alkane metabolisms in uncultured archaea.</title>
        <authorList>
            <person name="Borrel G."/>
            <person name="Adam P.S."/>
            <person name="McKay L.J."/>
            <person name="Chen L.X."/>
            <person name="Sierra-Garcia I.N."/>
            <person name="Sieber C.M."/>
            <person name="Letourneur Q."/>
            <person name="Ghozlane A."/>
            <person name="Andersen G.L."/>
            <person name="Li W.J."/>
            <person name="Hallam S.J."/>
            <person name="Muyzer G."/>
            <person name="de Oliveira V.M."/>
            <person name="Inskeep W.P."/>
            <person name="Banfield J.F."/>
            <person name="Gribaldo S."/>
        </authorList>
    </citation>
    <scope>NUCLEOTIDE SEQUENCE [LARGE SCALE GENOMIC DNA]</scope>
    <source>
        <strain evidence="6">NM1b</strain>
    </source>
</reference>
<feature type="binding site" evidence="5">
    <location>
        <position position="275"/>
    </location>
    <ligand>
        <name>pyridoxal 5'-phosphate</name>
        <dbReference type="ChEBI" id="CHEBI:597326"/>
    </ligand>
</feature>
<dbReference type="InterPro" id="IPR015422">
    <property type="entry name" value="PyrdxlP-dep_Trfase_small"/>
</dbReference>
<accession>A0A520KX70</accession>
<keyword evidence="1 5" id="KW-0032">Aminotransferase</keyword>
<dbReference type="EC" id="2.6.1.11" evidence="5"/>
<dbReference type="InterPro" id="IPR015421">
    <property type="entry name" value="PyrdxlP-dep_Trfase_major"/>
</dbReference>
<dbReference type="NCBIfam" id="NF002874">
    <property type="entry name" value="PRK03244.1"/>
    <property type="match status" value="1"/>
</dbReference>
<evidence type="ECO:0000313" key="6">
    <source>
        <dbReference type="EMBL" id="RZN70187.1"/>
    </source>
</evidence>
<feature type="binding site" evidence="5">
    <location>
        <begin position="217"/>
        <end position="220"/>
    </location>
    <ligand>
        <name>pyridoxal 5'-phosphate</name>
        <dbReference type="ChEBI" id="CHEBI:597326"/>
    </ligand>
</feature>
<comment type="pathway">
    <text evidence="5">Amino-acid biosynthesis; L-arginine biosynthesis; N(2)-acetyl-L-ornithine from L-glutamate: step 4/4.</text>
</comment>
<comment type="subcellular location">
    <subcellularLocation>
        <location evidence="5">Cytoplasm</location>
    </subcellularLocation>
</comment>
<evidence type="ECO:0000256" key="4">
    <source>
        <dbReference type="ARBA" id="ARBA00022898"/>
    </source>
</evidence>
<feature type="binding site" evidence="5">
    <location>
        <begin position="105"/>
        <end position="106"/>
    </location>
    <ligand>
        <name>pyridoxal 5'-phosphate</name>
        <dbReference type="ChEBI" id="CHEBI:597326"/>
    </ligand>
</feature>
<dbReference type="SUPFAM" id="SSF53383">
    <property type="entry name" value="PLP-dependent transferases"/>
    <property type="match status" value="1"/>
</dbReference>
<name>A0A520KX70_9EURY</name>
<dbReference type="UniPathway" id="UPA00068">
    <property type="reaction ID" value="UER00109"/>
</dbReference>
<dbReference type="AlphaFoldDB" id="A0A520KX70"/>
<evidence type="ECO:0000256" key="2">
    <source>
        <dbReference type="ARBA" id="ARBA00022605"/>
    </source>
</evidence>
<dbReference type="EMBL" id="RXIL01000060">
    <property type="protein sequence ID" value="RZN70187.1"/>
    <property type="molecule type" value="Genomic_DNA"/>
</dbReference>
<comment type="similarity">
    <text evidence="5">Belongs to the class-III pyridoxal-phosphate-dependent aminotransferase family. ArgD subfamily.</text>
</comment>
<keyword evidence="4 5" id="KW-0663">Pyridoxal phosphate</keyword>
<evidence type="ECO:0000256" key="3">
    <source>
        <dbReference type="ARBA" id="ARBA00022679"/>
    </source>
</evidence>
<dbReference type="GO" id="GO:0030170">
    <property type="term" value="F:pyridoxal phosphate binding"/>
    <property type="evidence" value="ECO:0007669"/>
    <property type="project" value="InterPro"/>
</dbReference>
<evidence type="ECO:0000256" key="5">
    <source>
        <dbReference type="HAMAP-Rule" id="MF_01107"/>
    </source>
</evidence>
<dbReference type="Pfam" id="PF00202">
    <property type="entry name" value="Aminotran_3"/>
    <property type="match status" value="1"/>
</dbReference>
<dbReference type="InterPro" id="IPR049704">
    <property type="entry name" value="Aminotrans_3_PPA_site"/>
</dbReference>
<keyword evidence="2 5" id="KW-0028">Amino-acid biosynthesis</keyword>
<keyword evidence="5" id="KW-0963">Cytoplasm</keyword>
<dbReference type="PIRSF" id="PIRSF000521">
    <property type="entry name" value="Transaminase_4ab_Lys_Orn"/>
    <property type="match status" value="1"/>
</dbReference>
<feature type="binding site" evidence="5">
    <location>
        <position position="135"/>
    </location>
    <ligand>
        <name>N(2)-acetyl-L-ornithine</name>
        <dbReference type="ChEBI" id="CHEBI:57805"/>
    </ligand>
</feature>
<comment type="catalytic activity">
    <reaction evidence="5">
        <text>N(2)-acetyl-L-ornithine + 2-oxoglutarate = N-acetyl-L-glutamate 5-semialdehyde + L-glutamate</text>
        <dbReference type="Rhea" id="RHEA:18049"/>
        <dbReference type="ChEBI" id="CHEBI:16810"/>
        <dbReference type="ChEBI" id="CHEBI:29123"/>
        <dbReference type="ChEBI" id="CHEBI:29985"/>
        <dbReference type="ChEBI" id="CHEBI:57805"/>
        <dbReference type="EC" id="2.6.1.11"/>
    </reaction>
</comment>
<dbReference type="GO" id="GO:0003992">
    <property type="term" value="F:N2-acetyl-L-ornithine:2-oxoglutarate 5-aminotransferase activity"/>
    <property type="evidence" value="ECO:0007669"/>
    <property type="project" value="UniProtKB-UniRule"/>
</dbReference>
<feature type="modified residue" description="N6-(pyridoxal phosphate)lysine" evidence="5">
    <location>
        <position position="246"/>
    </location>
</feature>
<dbReference type="NCBIfam" id="NF002325">
    <property type="entry name" value="PRK01278.1"/>
    <property type="match status" value="1"/>
</dbReference>
<organism evidence="6 7">
    <name type="scientific">Candidatus Methanolliviera hydrocarbonicum</name>
    <dbReference type="NCBI Taxonomy" id="2491085"/>
    <lineage>
        <taxon>Archaea</taxon>
        <taxon>Methanobacteriati</taxon>
        <taxon>Methanobacteriota</taxon>
        <taxon>Candidatus Methanoliparia</taxon>
        <taxon>Candidatus Methanoliparales</taxon>
        <taxon>Candidatus Methanollivieraceae</taxon>
        <taxon>Candidatus Methanolliviera</taxon>
    </lineage>
</organism>
<comment type="caution">
    <text evidence="6">The sequence shown here is derived from an EMBL/GenBank/DDBJ whole genome shotgun (WGS) entry which is preliminary data.</text>
</comment>
<feature type="binding site" evidence="5">
    <location>
        <position position="132"/>
    </location>
    <ligand>
        <name>pyridoxal 5'-phosphate</name>
        <dbReference type="ChEBI" id="CHEBI:597326"/>
    </ligand>
</feature>
<dbReference type="GO" id="GO:0006526">
    <property type="term" value="P:L-arginine biosynthetic process"/>
    <property type="evidence" value="ECO:0007669"/>
    <property type="project" value="UniProtKB-UniRule"/>
</dbReference>
<sequence length="385" mass="42889">MDEEEVFKKESRYIFQTYTRQPIVIVSGEGARVWDINGKEYIDCVAGIAVNGVGHRNPIVVRRIKKQLDRLMHVSNLYYTDVQVDAAEKIVERSGMDKVFFCNSGTESVEAALKLAKKHTGKRKFISTINSFHGRTIGSVSVTHKETFRKPFEPLLKDVRFVEYGDSSKIEDEIDEDTAAVILEPIQGEAGINVPPEGYLREVRKICDEKDVLLIIDEVQTGFGRTGRWFAFQHEEIEPDIVTMGKGIGGGFPVGAMAAKDEIAKSFGRGDHGSTFGGNPLACSAILGVIEAMERGEMIKRSEENGIYFRERLNILKKNVSFIEEVRGKGLMIGVSVNEDANEIVDRARERGVLINATSDKVLRLVPPFVIERNEIDSAVSAIAY</sequence>
<dbReference type="GO" id="GO:0042802">
    <property type="term" value="F:identical protein binding"/>
    <property type="evidence" value="ECO:0007669"/>
    <property type="project" value="TreeGrafter"/>
</dbReference>
<proteinExistence type="inferred from homology"/>
<comment type="cofactor">
    <cofactor evidence="5">
        <name>pyridoxal 5'-phosphate</name>
        <dbReference type="ChEBI" id="CHEBI:597326"/>
    </cofactor>
    <text evidence="5">Binds 1 pyridoxal phosphate per subunit.</text>
</comment>
<dbReference type="FunFam" id="3.40.640.10:FF:000004">
    <property type="entry name" value="Acetylornithine aminotransferase"/>
    <property type="match status" value="1"/>
</dbReference>
<dbReference type="Proteomes" id="UP000320766">
    <property type="component" value="Unassembled WGS sequence"/>
</dbReference>
<dbReference type="Gene3D" id="3.90.1150.10">
    <property type="entry name" value="Aspartate Aminotransferase, domain 1"/>
    <property type="match status" value="1"/>
</dbReference>
<dbReference type="HAMAP" id="MF_01107">
    <property type="entry name" value="ArgD_aminotrans_3"/>
    <property type="match status" value="1"/>
</dbReference>
<dbReference type="InterPro" id="IPR005814">
    <property type="entry name" value="Aminotrans_3"/>
</dbReference>
<gene>
    <name evidence="5" type="primary">argD</name>
    <name evidence="6" type="ORF">EF807_03645</name>
</gene>
<protein>
    <recommendedName>
        <fullName evidence="5">Acetylornithine aminotransferase</fullName>
        <shortName evidence="5">ACOAT</shortName>
        <ecNumber evidence="5">2.6.1.11</ecNumber>
    </recommendedName>
</protein>
<comment type="miscellaneous">
    <text evidence="5">May also have succinyldiaminopimelate aminotransferase activity, thus carrying out the corresponding step in lysine biosynthesis.</text>
</comment>
<dbReference type="GO" id="GO:0005737">
    <property type="term" value="C:cytoplasm"/>
    <property type="evidence" value="ECO:0007669"/>
    <property type="project" value="UniProtKB-SubCell"/>
</dbReference>
<evidence type="ECO:0000256" key="1">
    <source>
        <dbReference type="ARBA" id="ARBA00022576"/>
    </source>
</evidence>
<feature type="binding site" evidence="5">
    <location>
        <position position="274"/>
    </location>
    <ligand>
        <name>N(2)-acetyl-L-ornithine</name>
        <dbReference type="ChEBI" id="CHEBI:57805"/>
    </ligand>
</feature>
<comment type="subunit">
    <text evidence="5">Homodimer.</text>
</comment>
<evidence type="ECO:0000313" key="7">
    <source>
        <dbReference type="Proteomes" id="UP000320766"/>
    </source>
</evidence>
<dbReference type="InterPro" id="IPR050103">
    <property type="entry name" value="Class-III_PLP-dep_AT"/>
</dbReference>
<dbReference type="PANTHER" id="PTHR11986">
    <property type="entry name" value="AMINOTRANSFERASE CLASS III"/>
    <property type="match status" value="1"/>
</dbReference>